<protein>
    <recommendedName>
        <fullName evidence="2">HNH nuclease domain-containing protein</fullName>
    </recommendedName>
</protein>
<reference evidence="3 4" key="1">
    <citation type="submission" date="2017-10" db="EMBL/GenBank/DDBJ databases">
        <title>Comparative genomics in systemic dimorphic fungi from Ajellomycetaceae.</title>
        <authorList>
            <person name="Munoz J.F."/>
            <person name="Mcewen J.G."/>
            <person name="Clay O.K."/>
            <person name="Cuomo C.A."/>
        </authorList>
    </citation>
    <scope>NUCLEOTIDE SEQUENCE [LARGE SCALE GENOMIC DNA]</scope>
    <source>
        <strain evidence="3 4">UAMH4076</strain>
    </source>
</reference>
<dbReference type="Proteomes" id="UP000226031">
    <property type="component" value="Unassembled WGS sequence"/>
</dbReference>
<proteinExistence type="predicted"/>
<accession>A0A2B7ZLU2</accession>
<dbReference type="AlphaFoldDB" id="A0A2B7ZLU2"/>
<dbReference type="InterPro" id="IPR003615">
    <property type="entry name" value="HNH_nuc"/>
</dbReference>
<evidence type="ECO:0000259" key="2">
    <source>
        <dbReference type="Pfam" id="PF13391"/>
    </source>
</evidence>
<evidence type="ECO:0000256" key="1">
    <source>
        <dbReference type="SAM" id="MobiDB-lite"/>
    </source>
</evidence>
<gene>
    <name evidence="3" type="ORF">GX50_03018</name>
</gene>
<name>A0A2B7ZLU2_9EURO</name>
<keyword evidence="4" id="KW-1185">Reference proteome</keyword>
<feature type="region of interest" description="Disordered" evidence="1">
    <location>
        <begin position="95"/>
        <end position="117"/>
    </location>
</feature>
<evidence type="ECO:0000313" key="3">
    <source>
        <dbReference type="EMBL" id="PGH34149.1"/>
    </source>
</evidence>
<evidence type="ECO:0000313" key="4">
    <source>
        <dbReference type="Proteomes" id="UP000226031"/>
    </source>
</evidence>
<organism evidence="3 4">
    <name type="scientific">[Emmonsia] crescens</name>
    <dbReference type="NCBI Taxonomy" id="73230"/>
    <lineage>
        <taxon>Eukaryota</taxon>
        <taxon>Fungi</taxon>
        <taxon>Dikarya</taxon>
        <taxon>Ascomycota</taxon>
        <taxon>Pezizomycotina</taxon>
        <taxon>Eurotiomycetes</taxon>
        <taxon>Eurotiomycetidae</taxon>
        <taxon>Onygenales</taxon>
        <taxon>Ajellomycetaceae</taxon>
        <taxon>Emergomyces</taxon>
    </lineage>
</organism>
<dbReference type="EMBL" id="PDND01000046">
    <property type="protein sequence ID" value="PGH34149.1"/>
    <property type="molecule type" value="Genomic_DNA"/>
</dbReference>
<sequence>MAEDAVNLEFADARRIELLEHLDRLSNGQLFSPELWAFLWLGDIEKLHHWVAEAENNAQVTFVYLEAMIKQSKILQIWMQRTTSLADSVASTATLPTSSQTLPSTPPSDGRSRSKETAELCRERDEMKCVITQSGPPTEAVHIFPFAMRHLQSPISMQNFYNPWRVLGLFWNERRVDSWYQAVADPGTETVQNLLCLAPNTREYHERAYFALRPVRIDKQKQTLVVQFYWLPWINNPSSISLSTRPSIPSSSYSRADRAGHFVKLFNVMSDYKISSGDEITMETADLERLPLPGLALLDLQWILHRAVALSGGAEPVEVPYDENEDDDYHGV</sequence>
<dbReference type="Pfam" id="PF13391">
    <property type="entry name" value="HNH_2"/>
    <property type="match status" value="1"/>
</dbReference>
<feature type="domain" description="HNH nuclease" evidence="2">
    <location>
        <begin position="129"/>
        <end position="212"/>
    </location>
</feature>
<dbReference type="VEuPathDB" id="FungiDB:EMCG_07674"/>
<comment type="caution">
    <text evidence="3">The sequence shown here is derived from an EMBL/GenBank/DDBJ whole genome shotgun (WGS) entry which is preliminary data.</text>
</comment>